<sequence length="196" mass="21184">FRTARSSQSPASCHPRGASSASFLHGGGAAKLVAKSKLSGHLRHPRCNLRPRRRPQYDNEKTATVMCSAPQTQRCSLLPGASTAEAAVGRRRRLQGNLLTALPIPSQRRRSCFLPPPFSLLPIQSQPIRNKTEVSNRCKSSFISIHQQQSRDQQQLKANRGDHDQGLDEIEIEGFCSSAGLQPQSGPGGAAAVARG</sequence>
<gene>
    <name evidence="2" type="ordered locus">Os01g0743250</name>
</gene>
<dbReference type="AlphaFoldDB" id="C7IY08"/>
<proteinExistence type="predicted"/>
<protein>
    <submittedName>
        <fullName evidence="2">Os01g0743250 protein</fullName>
    </submittedName>
</protein>
<feature type="non-terminal residue" evidence="2">
    <location>
        <position position="1"/>
    </location>
</feature>
<reference evidence="2 3" key="1">
    <citation type="journal article" date="2005" name="Nature">
        <title>The map-based sequence of the rice genome.</title>
        <authorList>
            <consortium name="International rice genome sequencing project (IRGSP)"/>
            <person name="Matsumoto T."/>
            <person name="Wu J."/>
            <person name="Kanamori H."/>
            <person name="Katayose Y."/>
            <person name="Fujisawa M."/>
            <person name="Namiki N."/>
            <person name="Mizuno H."/>
            <person name="Yamamoto K."/>
            <person name="Antonio B.A."/>
            <person name="Baba T."/>
            <person name="Sakata K."/>
            <person name="Nagamura Y."/>
            <person name="Aoki H."/>
            <person name="Arikawa K."/>
            <person name="Arita K."/>
            <person name="Bito T."/>
            <person name="Chiden Y."/>
            <person name="Fujitsuka N."/>
            <person name="Fukunaka R."/>
            <person name="Hamada M."/>
            <person name="Harada C."/>
            <person name="Hayashi A."/>
            <person name="Hijishita S."/>
            <person name="Honda M."/>
            <person name="Hosokawa S."/>
            <person name="Ichikawa Y."/>
            <person name="Idonuma A."/>
            <person name="Iijima M."/>
            <person name="Ikeda M."/>
            <person name="Ikeno M."/>
            <person name="Ito K."/>
            <person name="Ito S."/>
            <person name="Ito T."/>
            <person name="Ito Y."/>
            <person name="Ito Y."/>
            <person name="Iwabuchi A."/>
            <person name="Kamiya K."/>
            <person name="Karasawa W."/>
            <person name="Kurita K."/>
            <person name="Katagiri S."/>
            <person name="Kikuta A."/>
            <person name="Kobayashi H."/>
            <person name="Kobayashi N."/>
            <person name="Machita K."/>
            <person name="Maehara T."/>
            <person name="Masukawa M."/>
            <person name="Mizubayashi T."/>
            <person name="Mukai Y."/>
            <person name="Nagasaki H."/>
            <person name="Nagata Y."/>
            <person name="Naito S."/>
            <person name="Nakashima M."/>
            <person name="Nakama Y."/>
            <person name="Nakamichi Y."/>
            <person name="Nakamura M."/>
            <person name="Meguro A."/>
            <person name="Negishi M."/>
            <person name="Ohta I."/>
            <person name="Ohta T."/>
            <person name="Okamoto M."/>
            <person name="Ono N."/>
            <person name="Saji S."/>
            <person name="Sakaguchi M."/>
            <person name="Sakai K."/>
            <person name="Shibata M."/>
            <person name="Shimokawa T."/>
            <person name="Song J."/>
            <person name="Takazaki Y."/>
            <person name="Terasawa K."/>
            <person name="Tsugane M."/>
            <person name="Tsuji K."/>
            <person name="Ueda S."/>
            <person name="Waki K."/>
            <person name="Yamagata H."/>
            <person name="Yamamoto M."/>
            <person name="Yamamoto S."/>
            <person name="Yamane H."/>
            <person name="Yoshiki S."/>
            <person name="Yoshihara R."/>
            <person name="Yukawa K."/>
            <person name="Zhong H."/>
            <person name="Yano M."/>
            <person name="Yuan Q."/>
            <person name="Ouyang S."/>
            <person name="Liu J."/>
            <person name="Jones K.M."/>
            <person name="Gansberger K."/>
            <person name="Moffat K."/>
            <person name="Hill J."/>
            <person name="Bera J."/>
            <person name="Fadrosh D."/>
            <person name="Jin S."/>
            <person name="Johri S."/>
            <person name="Kim M."/>
            <person name="Overton L."/>
            <person name="Reardon M."/>
            <person name="Tsitrin T."/>
            <person name="Vuong H."/>
            <person name="Weaver B."/>
            <person name="Ciecko A."/>
            <person name="Tallon L."/>
            <person name="Jackson J."/>
            <person name="Pai G."/>
            <person name="Aken S.V."/>
            <person name="Utterback T."/>
            <person name="Reidmuller S."/>
            <person name="Feldblyum T."/>
            <person name="Hsiao J."/>
            <person name="Zismann V."/>
            <person name="Iobst S."/>
            <person name="de Vazeille A.R."/>
            <person name="Buell C.R."/>
            <person name="Ying K."/>
            <person name="Li Y."/>
            <person name="Lu T."/>
            <person name="Huang Y."/>
            <person name="Zhao Q."/>
            <person name="Feng Q."/>
            <person name="Zhang L."/>
            <person name="Zhu J."/>
            <person name="Weng Q."/>
            <person name="Mu J."/>
            <person name="Lu Y."/>
            <person name="Fan D."/>
            <person name="Liu Y."/>
            <person name="Guan J."/>
            <person name="Zhang Y."/>
            <person name="Yu S."/>
            <person name="Liu X."/>
            <person name="Zhang Y."/>
            <person name="Hong G."/>
            <person name="Han B."/>
            <person name="Choisne N."/>
            <person name="Demange N."/>
            <person name="Orjeda G."/>
            <person name="Samain S."/>
            <person name="Cattolico L."/>
            <person name="Pelletier E."/>
            <person name="Couloux A."/>
            <person name="Segurens B."/>
            <person name="Wincker P."/>
            <person name="D'Hont A."/>
            <person name="Scarpelli C."/>
            <person name="Weissenbach J."/>
            <person name="Salanoubat M."/>
            <person name="Quetier F."/>
            <person name="Yu Y."/>
            <person name="Kim H.R."/>
            <person name="Rambo T."/>
            <person name="Currie J."/>
            <person name="Collura K."/>
            <person name="Luo M."/>
            <person name="Yang T."/>
            <person name="Ammiraju J.S.S."/>
            <person name="Engler F."/>
            <person name="Soderlund C."/>
            <person name="Wing R.A."/>
            <person name="Palmer L.E."/>
            <person name="de la Bastide M."/>
            <person name="Spiegel L."/>
            <person name="Nascimento L."/>
            <person name="Zutavern T."/>
            <person name="O'Shaughnessy A."/>
            <person name="Dike S."/>
            <person name="Dedhia N."/>
            <person name="Preston R."/>
            <person name="Balija V."/>
            <person name="McCombie W.R."/>
            <person name="Chow T."/>
            <person name="Chen H."/>
            <person name="Chung M."/>
            <person name="Chen C."/>
            <person name="Shaw J."/>
            <person name="Wu H."/>
            <person name="Hsiao K."/>
            <person name="Chao Y."/>
            <person name="Chu M."/>
            <person name="Cheng C."/>
            <person name="Hour A."/>
            <person name="Lee P."/>
            <person name="Lin S."/>
            <person name="Lin Y."/>
            <person name="Liou J."/>
            <person name="Liu S."/>
            <person name="Hsing Y."/>
            <person name="Raghuvanshi S."/>
            <person name="Mohanty A."/>
            <person name="Bharti A.K."/>
            <person name="Gaur A."/>
            <person name="Gupta V."/>
            <person name="Kumar D."/>
            <person name="Ravi V."/>
            <person name="Vij S."/>
            <person name="Kapur A."/>
            <person name="Khurana P."/>
            <person name="Khurana P."/>
            <person name="Khurana J.P."/>
            <person name="Tyagi A.K."/>
            <person name="Gaikwad K."/>
            <person name="Singh A."/>
            <person name="Dalal V."/>
            <person name="Srivastava S."/>
            <person name="Dixit A."/>
            <person name="Pal A.K."/>
            <person name="Ghazi I.A."/>
            <person name="Yadav M."/>
            <person name="Pandit A."/>
            <person name="Bhargava A."/>
            <person name="Sureshbabu K."/>
            <person name="Batra K."/>
            <person name="Sharma T.R."/>
            <person name="Mohapatra T."/>
            <person name="Singh N.K."/>
            <person name="Messing J."/>
            <person name="Nelson A.B."/>
            <person name="Fuks G."/>
            <person name="Kavchok S."/>
            <person name="Keizer G."/>
            <person name="Linton E."/>
            <person name="Llaca V."/>
            <person name="Song R."/>
            <person name="Tanyolac B."/>
            <person name="Young S."/>
            <person name="Ho-Il K."/>
            <person name="Hahn J.H."/>
            <person name="Sangsakoo G."/>
            <person name="Vanavichit A."/>
            <person name="de Mattos Luiz.A.T."/>
            <person name="Zimmer P.D."/>
            <person name="Malone G."/>
            <person name="Dellagostin O."/>
            <person name="de Oliveira A.C."/>
            <person name="Bevan M."/>
            <person name="Bancroft I."/>
            <person name="Minx P."/>
            <person name="Cordum H."/>
            <person name="Wilson R."/>
            <person name="Cheng Z."/>
            <person name="Jin W."/>
            <person name="Jiang J."/>
            <person name="Leong S.A."/>
            <person name="Iwama H."/>
            <person name="Gojobori T."/>
            <person name="Itoh T."/>
            <person name="Niimura Y."/>
            <person name="Fujii Y."/>
            <person name="Habara T."/>
            <person name="Sakai H."/>
            <person name="Sato Y."/>
            <person name="Wilson G."/>
            <person name="Kumar K."/>
            <person name="McCouch S."/>
            <person name="Juretic N."/>
            <person name="Hoen D."/>
            <person name="Wright S."/>
            <person name="Bruskiewich R."/>
            <person name="Bureau T."/>
            <person name="Miyao A."/>
            <person name="Hirochika H."/>
            <person name="Nishikawa T."/>
            <person name="Kadowaki K."/>
            <person name="Sugiura M."/>
            <person name="Burr B."/>
            <person name="Sasaki T."/>
        </authorList>
    </citation>
    <scope>NUCLEOTIDE SEQUENCE [LARGE SCALE GENOMIC DNA]</scope>
    <source>
        <strain evidence="3">cv. Nipponbare</strain>
    </source>
</reference>
<dbReference type="EMBL" id="AP008207">
    <property type="protein sequence ID" value="BAH91294.1"/>
    <property type="molecule type" value="Genomic_DNA"/>
</dbReference>
<evidence type="ECO:0000256" key="1">
    <source>
        <dbReference type="SAM" id="MobiDB-lite"/>
    </source>
</evidence>
<feature type="compositionally biased region" description="Polar residues" evidence="1">
    <location>
        <begin position="1"/>
        <end position="11"/>
    </location>
</feature>
<evidence type="ECO:0000313" key="3">
    <source>
        <dbReference type="Proteomes" id="UP000000763"/>
    </source>
</evidence>
<organism evidence="2 3">
    <name type="scientific">Oryza sativa subsp. japonica</name>
    <name type="common">Rice</name>
    <dbReference type="NCBI Taxonomy" id="39947"/>
    <lineage>
        <taxon>Eukaryota</taxon>
        <taxon>Viridiplantae</taxon>
        <taxon>Streptophyta</taxon>
        <taxon>Embryophyta</taxon>
        <taxon>Tracheophyta</taxon>
        <taxon>Spermatophyta</taxon>
        <taxon>Magnoliopsida</taxon>
        <taxon>Liliopsida</taxon>
        <taxon>Poales</taxon>
        <taxon>Poaceae</taxon>
        <taxon>BOP clade</taxon>
        <taxon>Oryzoideae</taxon>
        <taxon>Oryzeae</taxon>
        <taxon>Oryzinae</taxon>
        <taxon>Oryza</taxon>
        <taxon>Oryza sativa</taxon>
    </lineage>
</organism>
<evidence type="ECO:0000313" key="2">
    <source>
        <dbReference type="EMBL" id="BAH91294.1"/>
    </source>
</evidence>
<reference evidence="3" key="2">
    <citation type="journal article" date="2008" name="Nucleic Acids Res.">
        <title>The rice annotation project database (RAP-DB): 2008 update.</title>
        <authorList>
            <consortium name="The rice annotation project (RAP)"/>
        </authorList>
    </citation>
    <scope>GENOME REANNOTATION</scope>
    <source>
        <strain evidence="3">cv. Nipponbare</strain>
    </source>
</reference>
<name>C7IY08_ORYSJ</name>
<accession>C7IY08</accession>
<dbReference type="Proteomes" id="UP000000763">
    <property type="component" value="Chromosome 1"/>
</dbReference>
<dbReference type="KEGG" id="dosa:Os01g0743250"/>
<feature type="region of interest" description="Disordered" evidence="1">
    <location>
        <begin position="1"/>
        <end position="21"/>
    </location>
</feature>